<organism evidence="4">
    <name type="scientific">Candidatus Kentrum eta</name>
    <dbReference type="NCBI Taxonomy" id="2126337"/>
    <lineage>
        <taxon>Bacteria</taxon>
        <taxon>Pseudomonadati</taxon>
        <taxon>Pseudomonadota</taxon>
        <taxon>Gammaproteobacteria</taxon>
        <taxon>Candidatus Kentrum</taxon>
    </lineage>
</organism>
<evidence type="ECO:0000313" key="2">
    <source>
        <dbReference type="EMBL" id="VFK06098.1"/>
    </source>
</evidence>
<proteinExistence type="predicted"/>
<accession>A0A450W0R3</accession>
<dbReference type="Gene3D" id="3.20.20.10">
    <property type="entry name" value="Alanine racemase"/>
    <property type="match status" value="1"/>
</dbReference>
<evidence type="ECO:0000313" key="3">
    <source>
        <dbReference type="EMBL" id="VFK07291.1"/>
    </source>
</evidence>
<protein>
    <submittedName>
        <fullName evidence="4">Pyridoxal-dependent decarboxylase, pyridoxal binding domain</fullName>
    </submittedName>
</protein>
<evidence type="ECO:0000259" key="1">
    <source>
        <dbReference type="Pfam" id="PF02784"/>
    </source>
</evidence>
<dbReference type="InterPro" id="IPR022644">
    <property type="entry name" value="De-COase2_N"/>
</dbReference>
<feature type="domain" description="Orn/DAP/Arg decarboxylase 2 N-terminal" evidence="1">
    <location>
        <begin position="3"/>
        <end position="65"/>
    </location>
</feature>
<dbReference type="EMBL" id="CAADFJ010000724">
    <property type="protein sequence ID" value="VFK10620.1"/>
    <property type="molecule type" value="Genomic_DNA"/>
</dbReference>
<reference evidence="4" key="1">
    <citation type="submission" date="2019-02" db="EMBL/GenBank/DDBJ databases">
        <authorList>
            <person name="Gruber-Vodicka R. H."/>
            <person name="Seah K. B. B."/>
        </authorList>
    </citation>
    <scope>NUCLEOTIDE SEQUENCE</scope>
    <source>
        <strain evidence="4">BECK_SA2B12</strain>
        <strain evidence="3">BECK_SA2B15</strain>
        <strain evidence="2">BECK_SA2B20</strain>
    </source>
</reference>
<dbReference type="EMBL" id="CAADFI010000648">
    <property type="protein sequence ID" value="VFK06098.1"/>
    <property type="molecule type" value="Genomic_DNA"/>
</dbReference>
<gene>
    <name evidence="3" type="ORF">BECKH772A_GA0070896_107141</name>
    <name evidence="2" type="ORF">BECKH772B_GA0070898_106481</name>
    <name evidence="4" type="ORF">BECKH772C_GA0070978_107241</name>
</gene>
<dbReference type="Pfam" id="PF02784">
    <property type="entry name" value="Orn_Arg_deC_N"/>
    <property type="match status" value="1"/>
</dbReference>
<dbReference type="SUPFAM" id="SSF51419">
    <property type="entry name" value="PLP-binding barrel"/>
    <property type="match status" value="1"/>
</dbReference>
<dbReference type="AlphaFoldDB" id="A0A450W0R3"/>
<dbReference type="EMBL" id="CAADFG010000714">
    <property type="protein sequence ID" value="VFK07291.1"/>
    <property type="molecule type" value="Genomic_DNA"/>
</dbReference>
<sequence>MKKAKKIIAKYDLTVVGLHEHTGSGLERIESFYESMGNLMAIATPENFPDLAFLDFGGGFKVPYEPN</sequence>
<dbReference type="GO" id="GO:0003824">
    <property type="term" value="F:catalytic activity"/>
    <property type="evidence" value="ECO:0007669"/>
    <property type="project" value="InterPro"/>
</dbReference>
<name>A0A450W0R3_9GAMM</name>
<evidence type="ECO:0000313" key="4">
    <source>
        <dbReference type="EMBL" id="VFK10620.1"/>
    </source>
</evidence>
<dbReference type="InterPro" id="IPR029066">
    <property type="entry name" value="PLP-binding_barrel"/>
</dbReference>